<evidence type="ECO:0000256" key="4">
    <source>
        <dbReference type="RuleBase" id="RU003690"/>
    </source>
</evidence>
<dbReference type="GO" id="GO:0008422">
    <property type="term" value="F:beta-glucosidase activity"/>
    <property type="evidence" value="ECO:0007669"/>
    <property type="project" value="UniProtKB-ARBA"/>
</dbReference>
<keyword evidence="6" id="KW-1185">Reference proteome</keyword>
<protein>
    <recommendedName>
        <fullName evidence="7">Beta-glucosidase</fullName>
    </recommendedName>
</protein>
<gene>
    <name evidence="5" type="ORF">CASFOL_031551</name>
</gene>
<keyword evidence="3" id="KW-0326">Glycosidase</keyword>
<dbReference type="SUPFAM" id="SSF51445">
    <property type="entry name" value="(Trans)glycosidases"/>
    <property type="match status" value="1"/>
</dbReference>
<dbReference type="EMBL" id="JAVIJP010000053">
    <property type="protein sequence ID" value="KAL3624883.1"/>
    <property type="molecule type" value="Genomic_DNA"/>
</dbReference>
<dbReference type="PANTHER" id="PTHR10353">
    <property type="entry name" value="GLYCOSYL HYDROLASE"/>
    <property type="match status" value="1"/>
</dbReference>
<dbReference type="Gene3D" id="3.20.20.80">
    <property type="entry name" value="Glycosidases"/>
    <property type="match status" value="1"/>
</dbReference>
<dbReference type="Pfam" id="PF00232">
    <property type="entry name" value="Glyco_hydro_1"/>
    <property type="match status" value="1"/>
</dbReference>
<comment type="similarity">
    <text evidence="1 4">Belongs to the glycosyl hydrolase 1 family.</text>
</comment>
<accession>A0ABD3C515</accession>
<dbReference type="InterPro" id="IPR001360">
    <property type="entry name" value="Glyco_hydro_1"/>
</dbReference>
<sequence length="167" mass="18149">MATKQISNVGSQLSRHDFPPDFVWGGATSAYQVEGGYTQGGRTLSNWDVWSLQRPGKVADGNNGTVAIDHYGQFKEDVVLLMKKLGIQAYRFSIAWSRILPGGRLSGGVNREGEFSHICNYIIHFDIPNTLEAEYGGFLSSKICQILPSTLRCAFSSSAIGSNTGSP</sequence>
<evidence type="ECO:0008006" key="7">
    <source>
        <dbReference type="Google" id="ProtNLM"/>
    </source>
</evidence>
<dbReference type="InterPro" id="IPR033132">
    <property type="entry name" value="GH_1_N_CS"/>
</dbReference>
<evidence type="ECO:0000313" key="5">
    <source>
        <dbReference type="EMBL" id="KAL3624883.1"/>
    </source>
</evidence>
<dbReference type="AlphaFoldDB" id="A0ABD3C515"/>
<dbReference type="Proteomes" id="UP001632038">
    <property type="component" value="Unassembled WGS sequence"/>
</dbReference>
<evidence type="ECO:0000256" key="1">
    <source>
        <dbReference type="ARBA" id="ARBA00010838"/>
    </source>
</evidence>
<evidence type="ECO:0000256" key="3">
    <source>
        <dbReference type="ARBA" id="ARBA00023295"/>
    </source>
</evidence>
<reference evidence="6" key="1">
    <citation type="journal article" date="2024" name="IScience">
        <title>Strigolactones Initiate the Formation of Haustorium-like Structures in Castilleja.</title>
        <authorList>
            <person name="Buerger M."/>
            <person name="Peterson D."/>
            <person name="Chory J."/>
        </authorList>
    </citation>
    <scope>NUCLEOTIDE SEQUENCE [LARGE SCALE GENOMIC DNA]</scope>
</reference>
<keyword evidence="2" id="KW-0378">Hydrolase</keyword>
<dbReference type="PROSITE" id="PS00653">
    <property type="entry name" value="GLYCOSYL_HYDROL_F1_2"/>
    <property type="match status" value="1"/>
</dbReference>
<evidence type="ECO:0000313" key="6">
    <source>
        <dbReference type="Proteomes" id="UP001632038"/>
    </source>
</evidence>
<evidence type="ECO:0000256" key="2">
    <source>
        <dbReference type="ARBA" id="ARBA00022801"/>
    </source>
</evidence>
<proteinExistence type="inferred from homology"/>
<dbReference type="PANTHER" id="PTHR10353:SF137">
    <property type="entry name" value="MYROSINASE 3-RELATED"/>
    <property type="match status" value="1"/>
</dbReference>
<comment type="caution">
    <text evidence="5">The sequence shown here is derived from an EMBL/GenBank/DDBJ whole genome shotgun (WGS) entry which is preliminary data.</text>
</comment>
<dbReference type="InterPro" id="IPR017853">
    <property type="entry name" value="GH"/>
</dbReference>
<organism evidence="5 6">
    <name type="scientific">Castilleja foliolosa</name>
    <dbReference type="NCBI Taxonomy" id="1961234"/>
    <lineage>
        <taxon>Eukaryota</taxon>
        <taxon>Viridiplantae</taxon>
        <taxon>Streptophyta</taxon>
        <taxon>Embryophyta</taxon>
        <taxon>Tracheophyta</taxon>
        <taxon>Spermatophyta</taxon>
        <taxon>Magnoliopsida</taxon>
        <taxon>eudicotyledons</taxon>
        <taxon>Gunneridae</taxon>
        <taxon>Pentapetalae</taxon>
        <taxon>asterids</taxon>
        <taxon>lamiids</taxon>
        <taxon>Lamiales</taxon>
        <taxon>Orobanchaceae</taxon>
        <taxon>Pedicularideae</taxon>
        <taxon>Castillejinae</taxon>
        <taxon>Castilleja</taxon>
    </lineage>
</organism>
<name>A0ABD3C515_9LAMI</name>